<evidence type="ECO:0000256" key="1">
    <source>
        <dbReference type="SAM" id="MobiDB-lite"/>
    </source>
</evidence>
<sequence>VIESETHGISTQSRRLQATAMHEKTTKDLSGAPPRKATHKIVPTGMAMTPEKMVPIGLNPPGYKLKMLTTGGGGLGSPVLEGKYTKVMEKREEEALRQKKLRGAVDLNPEADKHMYEQKNQGSA</sequence>
<proteinExistence type="predicted"/>
<dbReference type="AlphaFoldDB" id="X1RAP7"/>
<gene>
    <name evidence="2" type="ORF">S12H4_20723</name>
</gene>
<feature type="region of interest" description="Disordered" evidence="1">
    <location>
        <begin position="95"/>
        <end position="124"/>
    </location>
</feature>
<dbReference type="EMBL" id="BARW01010548">
    <property type="protein sequence ID" value="GAI77623.1"/>
    <property type="molecule type" value="Genomic_DNA"/>
</dbReference>
<feature type="non-terminal residue" evidence="2">
    <location>
        <position position="1"/>
    </location>
</feature>
<reference evidence="2" key="1">
    <citation type="journal article" date="2014" name="Front. Microbiol.">
        <title>High frequency of phylogenetically diverse reductive dehalogenase-homologous genes in deep subseafloor sedimentary metagenomes.</title>
        <authorList>
            <person name="Kawai M."/>
            <person name="Futagami T."/>
            <person name="Toyoda A."/>
            <person name="Takaki Y."/>
            <person name="Nishi S."/>
            <person name="Hori S."/>
            <person name="Arai W."/>
            <person name="Tsubouchi T."/>
            <person name="Morono Y."/>
            <person name="Uchiyama I."/>
            <person name="Ito T."/>
            <person name="Fujiyama A."/>
            <person name="Inagaki F."/>
            <person name="Takami H."/>
        </authorList>
    </citation>
    <scope>NUCLEOTIDE SEQUENCE</scope>
    <source>
        <strain evidence="2">Expedition CK06-06</strain>
    </source>
</reference>
<comment type="caution">
    <text evidence="2">The sequence shown here is derived from an EMBL/GenBank/DDBJ whole genome shotgun (WGS) entry which is preliminary data.</text>
</comment>
<name>X1RAP7_9ZZZZ</name>
<accession>X1RAP7</accession>
<protein>
    <submittedName>
        <fullName evidence="2">Uncharacterized protein</fullName>
    </submittedName>
</protein>
<evidence type="ECO:0000313" key="2">
    <source>
        <dbReference type="EMBL" id="GAI77623.1"/>
    </source>
</evidence>
<organism evidence="2">
    <name type="scientific">marine sediment metagenome</name>
    <dbReference type="NCBI Taxonomy" id="412755"/>
    <lineage>
        <taxon>unclassified sequences</taxon>
        <taxon>metagenomes</taxon>
        <taxon>ecological metagenomes</taxon>
    </lineage>
</organism>
<feature type="compositionally biased region" description="Polar residues" evidence="1">
    <location>
        <begin position="7"/>
        <end position="16"/>
    </location>
</feature>
<feature type="region of interest" description="Disordered" evidence="1">
    <location>
        <begin position="1"/>
        <end position="48"/>
    </location>
</feature>